<evidence type="ECO:0000313" key="6">
    <source>
        <dbReference type="WBParaSite" id="ACRNAN_scaffold2775.g13610.t1"/>
    </source>
</evidence>
<dbReference type="WBParaSite" id="ACRNAN_scaffold2775.g13610.t1">
    <property type="protein sequence ID" value="ACRNAN_scaffold2775.g13610.t1"/>
    <property type="gene ID" value="ACRNAN_scaffold2775.g13610"/>
</dbReference>
<dbReference type="PROSITE" id="PS50118">
    <property type="entry name" value="HMG_BOX_2"/>
    <property type="match status" value="1"/>
</dbReference>
<evidence type="ECO:0000256" key="2">
    <source>
        <dbReference type="PROSITE-ProRule" id="PRU00267"/>
    </source>
</evidence>
<evidence type="ECO:0000313" key="5">
    <source>
        <dbReference type="Proteomes" id="UP000887540"/>
    </source>
</evidence>
<organism evidence="5 6">
    <name type="scientific">Acrobeloides nanus</name>
    <dbReference type="NCBI Taxonomy" id="290746"/>
    <lineage>
        <taxon>Eukaryota</taxon>
        <taxon>Metazoa</taxon>
        <taxon>Ecdysozoa</taxon>
        <taxon>Nematoda</taxon>
        <taxon>Chromadorea</taxon>
        <taxon>Rhabditida</taxon>
        <taxon>Tylenchina</taxon>
        <taxon>Cephalobomorpha</taxon>
        <taxon>Cephaloboidea</taxon>
        <taxon>Cephalobidae</taxon>
        <taxon>Acrobeloides</taxon>
    </lineage>
</organism>
<dbReference type="InterPro" id="IPR036910">
    <property type="entry name" value="HMG_box_dom_sf"/>
</dbReference>
<dbReference type="GO" id="GO:0003677">
    <property type="term" value="F:DNA binding"/>
    <property type="evidence" value="ECO:0007669"/>
    <property type="project" value="UniProtKB-UniRule"/>
</dbReference>
<dbReference type="SUPFAM" id="SSF47095">
    <property type="entry name" value="HMG-box"/>
    <property type="match status" value="1"/>
</dbReference>
<name>A0A914DK96_9BILA</name>
<reference evidence="6" key="1">
    <citation type="submission" date="2022-11" db="UniProtKB">
        <authorList>
            <consortium name="WormBaseParasite"/>
        </authorList>
    </citation>
    <scope>IDENTIFICATION</scope>
</reference>
<dbReference type="AlphaFoldDB" id="A0A914DK96"/>
<dbReference type="SMART" id="SM00398">
    <property type="entry name" value="HMG"/>
    <property type="match status" value="1"/>
</dbReference>
<dbReference type="Pfam" id="PF00505">
    <property type="entry name" value="HMG_box"/>
    <property type="match status" value="1"/>
</dbReference>
<feature type="region of interest" description="Disordered" evidence="3">
    <location>
        <begin position="1"/>
        <end position="35"/>
    </location>
</feature>
<keyword evidence="2" id="KW-0539">Nucleus</keyword>
<accession>A0A914DK96</accession>
<proteinExistence type="predicted"/>
<evidence type="ECO:0000256" key="1">
    <source>
        <dbReference type="ARBA" id="ARBA00023125"/>
    </source>
</evidence>
<dbReference type="InterPro" id="IPR050342">
    <property type="entry name" value="HMGB"/>
</dbReference>
<dbReference type="GO" id="GO:0006357">
    <property type="term" value="P:regulation of transcription by RNA polymerase II"/>
    <property type="evidence" value="ECO:0007669"/>
    <property type="project" value="TreeGrafter"/>
</dbReference>
<keyword evidence="5" id="KW-1185">Reference proteome</keyword>
<evidence type="ECO:0000259" key="4">
    <source>
        <dbReference type="PROSITE" id="PS50118"/>
    </source>
</evidence>
<dbReference type="PANTHER" id="PTHR48112">
    <property type="entry name" value="HIGH MOBILITY GROUP PROTEIN DSP1"/>
    <property type="match status" value="1"/>
</dbReference>
<dbReference type="Proteomes" id="UP000887540">
    <property type="component" value="Unplaced"/>
</dbReference>
<feature type="DNA-binding region" description="HMG box" evidence="2">
    <location>
        <begin position="34"/>
        <end position="98"/>
    </location>
</feature>
<dbReference type="GO" id="GO:0005634">
    <property type="term" value="C:nucleus"/>
    <property type="evidence" value="ECO:0007669"/>
    <property type="project" value="UniProtKB-UniRule"/>
</dbReference>
<feature type="domain" description="HMG box" evidence="4">
    <location>
        <begin position="34"/>
        <end position="98"/>
    </location>
</feature>
<evidence type="ECO:0000256" key="3">
    <source>
        <dbReference type="SAM" id="MobiDB-lite"/>
    </source>
</evidence>
<keyword evidence="1 2" id="KW-0238">DNA-binding</keyword>
<dbReference type="InterPro" id="IPR009071">
    <property type="entry name" value="HMG_box_dom"/>
</dbReference>
<dbReference type="PANTHER" id="PTHR48112:SF22">
    <property type="entry name" value="MITOCHONDRIAL TRANSCRIPTION FACTOR A, ISOFORM B"/>
    <property type="match status" value="1"/>
</dbReference>
<dbReference type="FunFam" id="1.10.30.10:FF:000062">
    <property type="entry name" value="Hmg-1.1"/>
    <property type="match status" value="1"/>
</dbReference>
<feature type="compositionally biased region" description="Basic residues" evidence="3">
    <location>
        <begin position="1"/>
        <end position="27"/>
    </location>
</feature>
<sequence>MARAKTKASPKKASPTKKAVKTKKVKKVKDPNAPKRAKTAYMIWLAENRARLTKPGMGVTDVTKAAGVEWGKLKDKSRWEKLAGEDKKRYERENAAYKKKH</sequence>
<protein>
    <submittedName>
        <fullName evidence="6">HMG box domain-containing protein</fullName>
    </submittedName>
</protein>
<dbReference type="Gene3D" id="1.10.30.10">
    <property type="entry name" value="High mobility group box domain"/>
    <property type="match status" value="1"/>
</dbReference>